<name>A0A8C6TL89_9GOBI</name>
<feature type="region of interest" description="Disordered" evidence="2">
    <location>
        <begin position="46"/>
        <end position="81"/>
    </location>
</feature>
<keyword evidence="3" id="KW-0812">Transmembrane</keyword>
<dbReference type="GO" id="GO:0005543">
    <property type="term" value="F:phospholipid binding"/>
    <property type="evidence" value="ECO:0007669"/>
    <property type="project" value="TreeGrafter"/>
</dbReference>
<dbReference type="Proteomes" id="UP000694523">
    <property type="component" value="Unplaced"/>
</dbReference>
<dbReference type="Pfam" id="PF00168">
    <property type="entry name" value="C2"/>
    <property type="match status" value="2"/>
</dbReference>
<sequence length="528" mass="57085">MASDITPEAVGFLSAVGIFIVALALLFLFINKKLCFSEVGGLPCLEPRGQRRRRNRTGNRAGLAKSFGNEEDDYGSSSSDSEAEILKQFEISVSRSQSFKNTTTPATSSATAEASAAAAGAGKAGPAHSQSSRSLNKRHKFSRLSDHDEASTEPSDMEDSAAPAQDPLSAAAAEEPQTRPSSRSGPSKRSRGSAQEDQTSLNRPGPVQTSLSQSRSSLNRSVPSPSPSAVRQAADGSEDLEAPAVVDDDSSSTWSPEQEQPPVLDAPSDPSSPHLPVSKCADLGLSLDYSPEQERISVTVLAVRDLPDKSRSGMDSWQIHMVLLPARKQRQKTSVQKGDSPEFNETFRFSRIEPSDLHVSALRFRLYALGGRIQRERMMGEKILRLSELDPQGGALSTTLLLQPRSNIKSMGSQMSLSPDSASSTQSLTHGGAPELLLGLSYNATTGRMSVELVKGSHFRNLALNRPPDTYGRLSLLNSMGQEISRCKTSVRRGQPNPVYKETFMFQVLNPSFLLLNRPERPAVARAY</sequence>
<evidence type="ECO:0000313" key="5">
    <source>
        <dbReference type="Ensembl" id="ENSNMLP00000023796.1"/>
    </source>
</evidence>
<keyword evidence="3" id="KW-0472">Membrane</keyword>
<protein>
    <recommendedName>
        <fullName evidence="4">C2 domain-containing protein</fullName>
    </recommendedName>
</protein>
<dbReference type="SUPFAM" id="SSF49562">
    <property type="entry name" value="C2 domain (Calcium/lipid-binding domain, CaLB)"/>
    <property type="match status" value="2"/>
</dbReference>
<dbReference type="Ensembl" id="ENSNMLT00000026631.1">
    <property type="protein sequence ID" value="ENSNMLP00000023796.1"/>
    <property type="gene ID" value="ENSNMLG00000015315.1"/>
</dbReference>
<feature type="compositionally biased region" description="Low complexity" evidence="2">
    <location>
        <begin position="206"/>
        <end position="223"/>
    </location>
</feature>
<dbReference type="SMART" id="SM00239">
    <property type="entry name" value="C2"/>
    <property type="match status" value="1"/>
</dbReference>
<feature type="region of interest" description="Disordered" evidence="2">
    <location>
        <begin position="96"/>
        <end position="277"/>
    </location>
</feature>
<dbReference type="Gene3D" id="2.60.40.150">
    <property type="entry name" value="C2 domain"/>
    <property type="match status" value="2"/>
</dbReference>
<feature type="compositionally biased region" description="Acidic residues" evidence="2">
    <location>
        <begin position="236"/>
        <end position="250"/>
    </location>
</feature>
<dbReference type="InterPro" id="IPR000008">
    <property type="entry name" value="C2_dom"/>
</dbReference>
<feature type="compositionally biased region" description="Low complexity" evidence="2">
    <location>
        <begin position="102"/>
        <end position="127"/>
    </location>
</feature>
<evidence type="ECO:0000256" key="1">
    <source>
        <dbReference type="ARBA" id="ARBA00006996"/>
    </source>
</evidence>
<organism evidence="5 6">
    <name type="scientific">Neogobius melanostomus</name>
    <name type="common">round goby</name>
    <dbReference type="NCBI Taxonomy" id="47308"/>
    <lineage>
        <taxon>Eukaryota</taxon>
        <taxon>Metazoa</taxon>
        <taxon>Chordata</taxon>
        <taxon>Craniata</taxon>
        <taxon>Vertebrata</taxon>
        <taxon>Euteleostomi</taxon>
        <taxon>Actinopterygii</taxon>
        <taxon>Neopterygii</taxon>
        <taxon>Teleostei</taxon>
        <taxon>Neoteleostei</taxon>
        <taxon>Acanthomorphata</taxon>
        <taxon>Gobiaria</taxon>
        <taxon>Gobiiformes</taxon>
        <taxon>Gobioidei</taxon>
        <taxon>Gobiidae</taxon>
        <taxon>Benthophilinae</taxon>
        <taxon>Neogobiini</taxon>
        <taxon>Neogobius</taxon>
    </lineage>
</organism>
<reference evidence="5" key="1">
    <citation type="submission" date="2025-08" db="UniProtKB">
        <authorList>
            <consortium name="Ensembl"/>
        </authorList>
    </citation>
    <scope>IDENTIFICATION</scope>
</reference>
<evidence type="ECO:0000256" key="2">
    <source>
        <dbReference type="SAM" id="MobiDB-lite"/>
    </source>
</evidence>
<evidence type="ECO:0000259" key="4">
    <source>
        <dbReference type="PROSITE" id="PS50004"/>
    </source>
</evidence>
<dbReference type="PANTHER" id="PTHR46129:SF4">
    <property type="entry name" value="SYNAPTOTAGMIN-16"/>
    <property type="match status" value="1"/>
</dbReference>
<feature type="domain" description="C2" evidence="4">
    <location>
        <begin position="432"/>
        <end position="528"/>
    </location>
</feature>
<dbReference type="InterPro" id="IPR035892">
    <property type="entry name" value="C2_domain_sf"/>
</dbReference>
<keyword evidence="3" id="KW-1133">Transmembrane helix</keyword>
<reference evidence="5" key="2">
    <citation type="submission" date="2025-09" db="UniProtKB">
        <authorList>
            <consortium name="Ensembl"/>
        </authorList>
    </citation>
    <scope>IDENTIFICATION</scope>
</reference>
<evidence type="ECO:0000256" key="3">
    <source>
        <dbReference type="SAM" id="Phobius"/>
    </source>
</evidence>
<proteinExistence type="inferred from homology"/>
<comment type="similarity">
    <text evidence="1">Belongs to the synaptotagmin family.</text>
</comment>
<feature type="domain" description="C2" evidence="4">
    <location>
        <begin position="279"/>
        <end position="400"/>
    </location>
</feature>
<dbReference type="PROSITE" id="PS50004">
    <property type="entry name" value="C2"/>
    <property type="match status" value="2"/>
</dbReference>
<evidence type="ECO:0000313" key="6">
    <source>
        <dbReference type="Proteomes" id="UP000694523"/>
    </source>
</evidence>
<dbReference type="AlphaFoldDB" id="A0A8C6TL89"/>
<dbReference type="InterPro" id="IPR043541">
    <property type="entry name" value="SYT14/14L/16"/>
</dbReference>
<feature type="compositionally biased region" description="Low complexity" evidence="2">
    <location>
        <begin position="160"/>
        <end position="185"/>
    </location>
</feature>
<dbReference type="CDD" id="cd08389">
    <property type="entry name" value="C2A_Synaptotagmin-14_16"/>
    <property type="match status" value="1"/>
</dbReference>
<accession>A0A8C6TL89</accession>
<feature type="transmembrane region" description="Helical" evidence="3">
    <location>
        <begin position="12"/>
        <end position="30"/>
    </location>
</feature>
<dbReference type="PANTHER" id="PTHR46129">
    <property type="entry name" value="SYNAPTOTAGMIN 14, ISOFORM D"/>
    <property type="match status" value="1"/>
</dbReference>
<keyword evidence="6" id="KW-1185">Reference proteome</keyword>